<keyword evidence="3" id="KW-0378">Hydrolase</keyword>
<sequence length="952" mass="105370">MSSTDRQAARERAARRRDAPAPDSHAAGDDAIERLLRAAGWPLTGPDDTAFPITGLPTPQGKGYVDYVLWGDHRKPLAIAEARHTRRSARAGQQRARQCADCLEAMTGQRPLIYCTNGRDHWLWDDRTGPPRAVQGFHRKDELERLIERRTRRQPLATAAIDTAIAERPHQHRAIRRIAEAFEQDRLRGALVSMPSGTGKTRTAIALIDLLIRCHWIKRTLFLADRAAQLQRAAAAFATHLPGATLVDPAKDAAPEGDVYLSTCPAALDWLDGTDDAPRFGPGHFDLVIVDVAHRGTCRQYRAIFSYFDALLVGLTATPKDAIDRNTYDVFGLTAGVPTDAYGLEEAIADHHLVPPRTVSVPVRPQREGIRYDDLSDMEKDRQDTLEWDDDNATDASAPEAADAWLHHQDAVDEMIALVMEGRGHRVAGGDWIGKTLIFARNHDHARFIAGRFDANYPQYKGELACVITYEAGQTQTLADAFSVADRMPRIAISAGPLDIDIAVPEVVNLVFFRRVRSRARFWRMVGCGTRPCRDLYGPGQDKQDVLVFDFCRNLAFFNVDAEATAQTLPEPLSRRVFRARLELLTRLQTRPAALSVQEARASYGNPPTPATLHDDIAHWLHRQVASMSTDNFAVRAKHRYVCPYTRREAWRHLSPAQAEELAEHVSGLPTTLRDDSDEAARRFDLLMLRLQLCVLRGEPAPERLKTPVRSVAKALLAQTCHPAVRDQAGWLAALAEEDWWSDTSVLQLEQARRRLRPLAHLIDAETRRQLALADRADTAGPGTEITVTAYADDTGSERFRAKARGFLRARQHLPTLRKLRHNEPLTADDLAGLEQRLVADGIGSGEDIDRVRRASGGLGVFVRGLIGLDRAAATAALSGIIGSEAMTADQREFIDLVVMHLTGHGTMDAARLYASPFTDIAPQGPDGLFAPETVDALVTALRQIKARAVAT</sequence>
<feature type="region of interest" description="Disordered" evidence="1">
    <location>
        <begin position="1"/>
        <end position="30"/>
    </location>
</feature>
<keyword evidence="3" id="KW-0255">Endonuclease</keyword>
<evidence type="ECO:0000259" key="2">
    <source>
        <dbReference type="PROSITE" id="PS51192"/>
    </source>
</evidence>
<feature type="compositionally biased region" description="Basic and acidic residues" evidence="1">
    <location>
        <begin position="7"/>
        <end position="30"/>
    </location>
</feature>
<organism evidence="3 4">
    <name type="scientific">Ralstonia solanacearum K60</name>
    <dbReference type="NCBI Taxonomy" id="1091042"/>
    <lineage>
        <taxon>Bacteria</taxon>
        <taxon>Pseudomonadati</taxon>
        <taxon>Pseudomonadota</taxon>
        <taxon>Betaproteobacteria</taxon>
        <taxon>Burkholderiales</taxon>
        <taxon>Burkholderiaceae</taxon>
        <taxon>Ralstonia</taxon>
        <taxon>Ralstonia solanacearum species complex</taxon>
    </lineage>
</organism>
<dbReference type="InterPro" id="IPR014001">
    <property type="entry name" value="Helicase_ATP-bd"/>
</dbReference>
<dbReference type="GO" id="GO:0003677">
    <property type="term" value="F:DNA binding"/>
    <property type="evidence" value="ECO:0007669"/>
    <property type="project" value="InterPro"/>
</dbReference>
<evidence type="ECO:0000313" key="3">
    <source>
        <dbReference type="EMBL" id="OYQ13361.1"/>
    </source>
</evidence>
<name>A0AAP7ZML2_RALSL</name>
<dbReference type="GO" id="GO:0005524">
    <property type="term" value="F:ATP binding"/>
    <property type="evidence" value="ECO:0007669"/>
    <property type="project" value="InterPro"/>
</dbReference>
<dbReference type="Pfam" id="PF08463">
    <property type="entry name" value="EcoEI_R_C"/>
    <property type="match status" value="1"/>
</dbReference>
<dbReference type="GO" id="GO:0004519">
    <property type="term" value="F:endonuclease activity"/>
    <property type="evidence" value="ECO:0007669"/>
    <property type="project" value="UniProtKB-KW"/>
</dbReference>
<evidence type="ECO:0000256" key="1">
    <source>
        <dbReference type="SAM" id="MobiDB-lite"/>
    </source>
</evidence>
<dbReference type="InterPro" id="IPR013670">
    <property type="entry name" value="EcoEI_R_C_dom"/>
</dbReference>
<reference evidence="3 4" key="1">
    <citation type="submission" date="2017-04" db="EMBL/GenBank/DDBJ databases">
        <title>Genome Announcement: Closed genomes of Ralstonia solanacearum strains K60, UW551, and UW700.</title>
        <authorList>
            <person name="Hayes M."/>
            <person name="Macintyre A.M."/>
            <person name="Allen C."/>
        </authorList>
    </citation>
    <scope>NUCLEOTIDE SEQUENCE [LARGE SCALE GENOMIC DNA]</scope>
    <source>
        <strain evidence="3 4">UW25</strain>
    </source>
</reference>
<dbReference type="GO" id="GO:0006304">
    <property type="term" value="P:DNA modification"/>
    <property type="evidence" value="ECO:0007669"/>
    <property type="project" value="InterPro"/>
</dbReference>
<accession>A0AAP7ZML2</accession>
<dbReference type="Pfam" id="PF04851">
    <property type="entry name" value="ResIII"/>
    <property type="match status" value="1"/>
</dbReference>
<evidence type="ECO:0000313" key="4">
    <source>
        <dbReference type="Proteomes" id="UP000216164"/>
    </source>
</evidence>
<dbReference type="InterPro" id="IPR027417">
    <property type="entry name" value="P-loop_NTPase"/>
</dbReference>
<dbReference type="SMART" id="SM00487">
    <property type="entry name" value="DEXDc"/>
    <property type="match status" value="1"/>
</dbReference>
<gene>
    <name evidence="3" type="ORF">B7R77_08925</name>
</gene>
<dbReference type="AlphaFoldDB" id="A0AAP7ZML2"/>
<dbReference type="Gene3D" id="3.40.50.300">
    <property type="entry name" value="P-loop containing nucleotide triphosphate hydrolases"/>
    <property type="match status" value="2"/>
</dbReference>
<dbReference type="SUPFAM" id="SSF52540">
    <property type="entry name" value="P-loop containing nucleoside triphosphate hydrolases"/>
    <property type="match status" value="1"/>
</dbReference>
<dbReference type="RefSeq" id="WP_003269798.1">
    <property type="nucleotide sequence ID" value="NZ_NCTK01000001.1"/>
</dbReference>
<dbReference type="PANTHER" id="PTHR47396">
    <property type="entry name" value="TYPE I RESTRICTION ENZYME ECOKI R PROTEIN"/>
    <property type="match status" value="1"/>
</dbReference>
<feature type="domain" description="Helicase ATP-binding" evidence="2">
    <location>
        <begin position="181"/>
        <end position="337"/>
    </location>
</feature>
<dbReference type="Proteomes" id="UP000216164">
    <property type="component" value="Unassembled WGS sequence"/>
</dbReference>
<dbReference type="InterPro" id="IPR006935">
    <property type="entry name" value="Helicase/UvrB_N"/>
</dbReference>
<dbReference type="GO" id="GO:0005829">
    <property type="term" value="C:cytosol"/>
    <property type="evidence" value="ECO:0007669"/>
    <property type="project" value="TreeGrafter"/>
</dbReference>
<protein>
    <submittedName>
        <fullName evidence="3">Restriction endonuclease subunit R</fullName>
    </submittedName>
</protein>
<keyword evidence="3" id="KW-0540">Nuclease</keyword>
<dbReference type="GO" id="GO:0016787">
    <property type="term" value="F:hydrolase activity"/>
    <property type="evidence" value="ECO:0007669"/>
    <property type="project" value="InterPro"/>
</dbReference>
<dbReference type="PROSITE" id="PS51192">
    <property type="entry name" value="HELICASE_ATP_BIND_1"/>
    <property type="match status" value="1"/>
</dbReference>
<comment type="caution">
    <text evidence="3">The sequence shown here is derived from an EMBL/GenBank/DDBJ whole genome shotgun (WGS) entry which is preliminary data.</text>
</comment>
<dbReference type="InterPro" id="IPR050742">
    <property type="entry name" value="Helicase_Restrict-Modif_Enz"/>
</dbReference>
<dbReference type="Gene3D" id="3.90.1570.30">
    <property type="match status" value="1"/>
</dbReference>
<dbReference type="PANTHER" id="PTHR47396:SF1">
    <property type="entry name" value="ATP-DEPENDENT HELICASE IRC3-RELATED"/>
    <property type="match status" value="1"/>
</dbReference>
<dbReference type="EMBL" id="NCTK01000001">
    <property type="protein sequence ID" value="OYQ13361.1"/>
    <property type="molecule type" value="Genomic_DNA"/>
</dbReference>
<proteinExistence type="predicted"/>